<keyword evidence="1" id="KW-1133">Transmembrane helix</keyword>
<feature type="transmembrane region" description="Helical" evidence="1">
    <location>
        <begin position="50"/>
        <end position="72"/>
    </location>
</feature>
<dbReference type="AlphaFoldDB" id="A0A1B2DEP7"/>
<accession>A0A1B2DEP7</accession>
<dbReference type="Pfam" id="PF01569">
    <property type="entry name" value="PAP2"/>
    <property type="match status" value="1"/>
</dbReference>
<evidence type="ECO:0000256" key="1">
    <source>
        <dbReference type="SAM" id="Phobius"/>
    </source>
</evidence>
<gene>
    <name evidence="3" type="ORF">BBD42_06650</name>
</gene>
<keyword evidence="1" id="KW-0472">Membrane</keyword>
<dbReference type="InterPro" id="IPR000326">
    <property type="entry name" value="PAP2/HPO"/>
</dbReference>
<proteinExistence type="predicted"/>
<feature type="transmembrane region" description="Helical" evidence="1">
    <location>
        <begin position="84"/>
        <end position="105"/>
    </location>
</feature>
<keyword evidence="1" id="KW-0812">Transmembrane</keyword>
<protein>
    <recommendedName>
        <fullName evidence="2">Phosphatidic acid phosphatase type 2/haloperoxidase domain-containing protein</fullName>
    </recommendedName>
</protein>
<reference evidence="3" key="1">
    <citation type="submission" date="2016-08" db="EMBL/GenBank/DDBJ databases">
        <title>Complete Genome Seqeunce of Paenibacillus sp. BIHB 4019 from tea rhizoplane.</title>
        <authorList>
            <person name="Thakur R."/>
            <person name="Swarnkar M.K."/>
            <person name="Gulati A."/>
        </authorList>
    </citation>
    <scope>NUCLEOTIDE SEQUENCE [LARGE SCALE GENOMIC DNA]</scope>
    <source>
        <strain evidence="3">BIHB4019</strain>
    </source>
</reference>
<evidence type="ECO:0000259" key="2">
    <source>
        <dbReference type="Pfam" id="PF01569"/>
    </source>
</evidence>
<name>A0A1B2DEP7_9BACL</name>
<sequence>MKSFLLRWWHVLGVSTIYIQGLIYLWIGRNAGAIETVHYNYYWIDVKIPFLSWFVFPYMSWMPVMYLAFIYFAIVDRKIYWRVLAAYNIAVMGCNVIFLMFATYVPRPDIEPSNLALTLVQFIYNNDAPLNCFPSVHCLTSYLLFITINRDLKLSNVSRISWSVLMWLIIASTVFIKQHSLLDVVGGILVAEVTYQLVRLAANRFYVRKKQYVSSKAM</sequence>
<feature type="transmembrane region" description="Helical" evidence="1">
    <location>
        <begin position="128"/>
        <end position="148"/>
    </location>
</feature>
<dbReference type="RefSeq" id="WP_099517545.1">
    <property type="nucleotide sequence ID" value="NZ_CP016808.1"/>
</dbReference>
<evidence type="ECO:0000313" key="3">
    <source>
        <dbReference type="EMBL" id="ANY66175.1"/>
    </source>
</evidence>
<organism evidence="3">
    <name type="scientific">Paenibacillus sp. BIHB 4019</name>
    <dbReference type="NCBI Taxonomy" id="1870819"/>
    <lineage>
        <taxon>Bacteria</taxon>
        <taxon>Bacillati</taxon>
        <taxon>Bacillota</taxon>
        <taxon>Bacilli</taxon>
        <taxon>Bacillales</taxon>
        <taxon>Paenibacillaceae</taxon>
        <taxon>Paenibacillus</taxon>
    </lineage>
</organism>
<feature type="transmembrane region" description="Helical" evidence="1">
    <location>
        <begin position="160"/>
        <end position="178"/>
    </location>
</feature>
<feature type="domain" description="Phosphatidic acid phosphatase type 2/haloperoxidase" evidence="2">
    <location>
        <begin position="82"/>
        <end position="199"/>
    </location>
</feature>
<feature type="transmembrane region" description="Helical" evidence="1">
    <location>
        <begin position="7"/>
        <end position="27"/>
    </location>
</feature>
<feature type="transmembrane region" description="Helical" evidence="1">
    <location>
        <begin position="184"/>
        <end position="202"/>
    </location>
</feature>
<dbReference type="SUPFAM" id="SSF48317">
    <property type="entry name" value="Acid phosphatase/Vanadium-dependent haloperoxidase"/>
    <property type="match status" value="1"/>
</dbReference>
<dbReference type="EMBL" id="CP016808">
    <property type="protein sequence ID" value="ANY66175.1"/>
    <property type="molecule type" value="Genomic_DNA"/>
</dbReference>
<dbReference type="InterPro" id="IPR036938">
    <property type="entry name" value="PAP2/HPO_sf"/>
</dbReference>